<sequence length="252" mass="28575">MRRTLRQLAAAKPARYLEAGAPTGLTGLFTHPAPRPALLYIYSTTLEKLRQYPESSLYRQSTEAITNHRLSIVSSVEPEGYAQWVEKAKKLLEEHPEVFHTPEGEVEHDGGRHIKHTKDGKTFIVSKLDVEYDDTRDEWDGEEGVEELEGTRSTEDRKGQSVLGKKRPGQDIKQITWEPEPRLTADQIGEIENKIGGGLIEEVIQTAEAELKLADLMLQAKVWEDLEEKPVDGQWTYFERNNLAKDSTAPQK</sequence>
<evidence type="ECO:0000256" key="4">
    <source>
        <dbReference type="ARBA" id="ARBA00022660"/>
    </source>
</evidence>
<feature type="region of interest" description="Disordered" evidence="9">
    <location>
        <begin position="138"/>
        <end position="173"/>
    </location>
</feature>
<dbReference type="Pfam" id="PF04716">
    <property type="entry name" value="ETC_C1_NDUFA5"/>
    <property type="match status" value="1"/>
</dbReference>
<keyword evidence="4" id="KW-0679">Respiratory chain</keyword>
<evidence type="ECO:0000313" key="11">
    <source>
        <dbReference type="Proteomes" id="UP000054321"/>
    </source>
</evidence>
<gene>
    <name evidence="10" type="ORF">OIDMADRAFT_175359</name>
</gene>
<dbReference type="HOGENOM" id="CLU_084284_0_0_1"/>
<dbReference type="AlphaFoldDB" id="A0A0C3E2P2"/>
<evidence type="ECO:0000256" key="7">
    <source>
        <dbReference type="ARBA" id="ARBA00023128"/>
    </source>
</evidence>
<dbReference type="GO" id="GO:0022904">
    <property type="term" value="P:respiratory electron transport chain"/>
    <property type="evidence" value="ECO:0007669"/>
    <property type="project" value="InterPro"/>
</dbReference>
<dbReference type="EMBL" id="KN832870">
    <property type="protein sequence ID" value="KIN08578.1"/>
    <property type="molecule type" value="Genomic_DNA"/>
</dbReference>
<dbReference type="GO" id="GO:0005743">
    <property type="term" value="C:mitochondrial inner membrane"/>
    <property type="evidence" value="ECO:0007669"/>
    <property type="project" value="UniProtKB-SubCell"/>
</dbReference>
<comment type="similarity">
    <text evidence="2">Belongs to the complex I NDUFA5 subunit family.</text>
</comment>
<accession>A0A0C3E2P2</accession>
<keyword evidence="8" id="KW-0472">Membrane</keyword>
<dbReference type="STRING" id="913774.A0A0C3E2P2"/>
<evidence type="ECO:0000256" key="5">
    <source>
        <dbReference type="ARBA" id="ARBA00022792"/>
    </source>
</evidence>
<reference evidence="10 11" key="1">
    <citation type="submission" date="2014-04" db="EMBL/GenBank/DDBJ databases">
        <authorList>
            <consortium name="DOE Joint Genome Institute"/>
            <person name="Kuo A."/>
            <person name="Martino E."/>
            <person name="Perotto S."/>
            <person name="Kohler A."/>
            <person name="Nagy L.G."/>
            <person name="Floudas D."/>
            <person name="Copeland A."/>
            <person name="Barry K.W."/>
            <person name="Cichocki N."/>
            <person name="Veneault-Fourrey C."/>
            <person name="LaButti K."/>
            <person name="Lindquist E.A."/>
            <person name="Lipzen A."/>
            <person name="Lundell T."/>
            <person name="Morin E."/>
            <person name="Murat C."/>
            <person name="Sun H."/>
            <person name="Tunlid A."/>
            <person name="Henrissat B."/>
            <person name="Grigoriev I.V."/>
            <person name="Hibbett D.S."/>
            <person name="Martin F."/>
            <person name="Nordberg H.P."/>
            <person name="Cantor M.N."/>
            <person name="Hua S.X."/>
        </authorList>
    </citation>
    <scope>NUCLEOTIDE SEQUENCE [LARGE SCALE GENOMIC DNA]</scope>
    <source>
        <strain evidence="10 11">Zn</strain>
    </source>
</reference>
<evidence type="ECO:0000256" key="2">
    <source>
        <dbReference type="ARBA" id="ARBA00010261"/>
    </source>
</evidence>
<dbReference type="OrthoDB" id="286811at2759"/>
<proteinExistence type="inferred from homology"/>
<dbReference type="PANTHER" id="PTHR12653">
    <property type="entry name" value="NADH-UBIQUINONE OXIDOREDUCTASE 13 KD-B SUBUNIT"/>
    <property type="match status" value="1"/>
</dbReference>
<name>A0A0C3E2P2_OIDMZ</name>
<dbReference type="InterPro" id="IPR006806">
    <property type="entry name" value="NDUFA5"/>
</dbReference>
<feature type="compositionally biased region" description="Basic and acidic residues" evidence="9">
    <location>
        <begin position="149"/>
        <end position="159"/>
    </location>
</feature>
<keyword evidence="7" id="KW-0496">Mitochondrion</keyword>
<keyword evidence="3" id="KW-0813">Transport</keyword>
<keyword evidence="11" id="KW-1185">Reference proteome</keyword>
<dbReference type="Proteomes" id="UP000054321">
    <property type="component" value="Unassembled WGS sequence"/>
</dbReference>
<keyword evidence="5" id="KW-0999">Mitochondrion inner membrane</keyword>
<keyword evidence="6" id="KW-0249">Electron transport</keyword>
<evidence type="ECO:0000256" key="3">
    <source>
        <dbReference type="ARBA" id="ARBA00022448"/>
    </source>
</evidence>
<evidence type="ECO:0000256" key="9">
    <source>
        <dbReference type="SAM" id="MobiDB-lite"/>
    </source>
</evidence>
<evidence type="ECO:0000256" key="1">
    <source>
        <dbReference type="ARBA" id="ARBA00004443"/>
    </source>
</evidence>
<organism evidence="10 11">
    <name type="scientific">Oidiodendron maius (strain Zn)</name>
    <dbReference type="NCBI Taxonomy" id="913774"/>
    <lineage>
        <taxon>Eukaryota</taxon>
        <taxon>Fungi</taxon>
        <taxon>Dikarya</taxon>
        <taxon>Ascomycota</taxon>
        <taxon>Pezizomycotina</taxon>
        <taxon>Leotiomycetes</taxon>
        <taxon>Leotiomycetes incertae sedis</taxon>
        <taxon>Myxotrichaceae</taxon>
        <taxon>Oidiodendron</taxon>
    </lineage>
</organism>
<feature type="compositionally biased region" description="Acidic residues" evidence="9">
    <location>
        <begin position="138"/>
        <end position="148"/>
    </location>
</feature>
<reference evidence="11" key="2">
    <citation type="submission" date="2015-01" db="EMBL/GenBank/DDBJ databases">
        <title>Evolutionary Origins and Diversification of the Mycorrhizal Mutualists.</title>
        <authorList>
            <consortium name="DOE Joint Genome Institute"/>
            <consortium name="Mycorrhizal Genomics Consortium"/>
            <person name="Kohler A."/>
            <person name="Kuo A."/>
            <person name="Nagy L.G."/>
            <person name="Floudas D."/>
            <person name="Copeland A."/>
            <person name="Barry K.W."/>
            <person name="Cichocki N."/>
            <person name="Veneault-Fourrey C."/>
            <person name="LaButti K."/>
            <person name="Lindquist E.A."/>
            <person name="Lipzen A."/>
            <person name="Lundell T."/>
            <person name="Morin E."/>
            <person name="Murat C."/>
            <person name="Riley R."/>
            <person name="Ohm R."/>
            <person name="Sun H."/>
            <person name="Tunlid A."/>
            <person name="Henrissat B."/>
            <person name="Grigoriev I.V."/>
            <person name="Hibbett D.S."/>
            <person name="Martin F."/>
        </authorList>
    </citation>
    <scope>NUCLEOTIDE SEQUENCE [LARGE SCALE GENOMIC DNA]</scope>
    <source>
        <strain evidence="11">Zn</strain>
    </source>
</reference>
<evidence type="ECO:0000256" key="6">
    <source>
        <dbReference type="ARBA" id="ARBA00022982"/>
    </source>
</evidence>
<evidence type="ECO:0000313" key="10">
    <source>
        <dbReference type="EMBL" id="KIN08578.1"/>
    </source>
</evidence>
<protein>
    <recommendedName>
        <fullName evidence="12">NADH-ubiquinone oxidoreductase 29.9 kDa subunit</fullName>
    </recommendedName>
</protein>
<dbReference type="InParanoid" id="A0A0C3E2P2"/>
<evidence type="ECO:0000256" key="8">
    <source>
        <dbReference type="ARBA" id="ARBA00023136"/>
    </source>
</evidence>
<evidence type="ECO:0008006" key="12">
    <source>
        <dbReference type="Google" id="ProtNLM"/>
    </source>
</evidence>
<dbReference type="PANTHER" id="PTHR12653:SF0">
    <property type="entry name" value="NADH DEHYDROGENASE [UBIQUINONE] 1 ALPHA SUBCOMPLEX SUBUNIT 5"/>
    <property type="match status" value="1"/>
</dbReference>
<comment type="subcellular location">
    <subcellularLocation>
        <location evidence="1">Mitochondrion inner membrane</location>
        <topology evidence="1">Peripheral membrane protein</topology>
        <orientation evidence="1">Matrix side</orientation>
    </subcellularLocation>
</comment>